<keyword evidence="1" id="KW-0808">Transferase</keyword>
<sequence length="539" mass="61691">MNVDTKFFKPLTPGEGFAFNYTPSRLDRNALFALNRTFDPDKISKVRTKYHRAHLNLDDLRSDLMEYSRPKVSRQVDDAYAAVFESVDQDVFGKTMIKPLTHGAVASHPGLPKQKSPGLPLKTQGYRTKGEALADPKVITAIRKQWYAIERQEDVELPDVACYARAQICSRDKNKVRATWGYPLTMYLTEGQYFYPLLDVIKEKAQPTIAYGIEIGNGGMQYIQEMLRYHGKKNYVIGDWSKFDKNVPAWLIRDAFKMMARHIQWDVVVDVEGKEWPVNPAKSKRRWERMVNYFINTPIQLSSGERFMKYGGVPSGSCFTNVVDGIVNALATRYLVYHMTGSLPLDDLYLGDDSIVITDKPLNMDVFSEKADEWFSLIYNVDKSYQTANPQNVHFLGYYNMTGVPFKPVDTTIASSVYPERMPRNKFETAVRLVGQAYSCFEPTDAKNFFRAAKILVNEMEGANLDMIKEFTADHPEFFKYLQTIGVSTKEGLSVPDCSSWDLVLLTLPHAPKKKWRPRHYTIQDMLQLAQEAIDSESH</sequence>
<dbReference type="InterPro" id="IPR043128">
    <property type="entry name" value="Rev_trsase/Diguanyl_cyclase"/>
</dbReference>
<dbReference type="SUPFAM" id="SSF56672">
    <property type="entry name" value="DNA/RNA polymerases"/>
    <property type="match status" value="1"/>
</dbReference>
<feature type="domain" description="RdRp catalytic" evidence="4">
    <location>
        <begin position="233"/>
        <end position="366"/>
    </location>
</feature>
<dbReference type="InterPro" id="IPR043502">
    <property type="entry name" value="DNA/RNA_pol_sf"/>
</dbReference>
<dbReference type="GO" id="GO:0003723">
    <property type="term" value="F:RNA binding"/>
    <property type="evidence" value="ECO:0007669"/>
    <property type="project" value="InterPro"/>
</dbReference>
<protein>
    <submittedName>
        <fullName evidence="5">RdRp</fullName>
    </submittedName>
</protein>
<accession>A0A1L3KLG2</accession>
<dbReference type="GO" id="GO:0039694">
    <property type="term" value="P:viral RNA genome replication"/>
    <property type="evidence" value="ECO:0007669"/>
    <property type="project" value="InterPro"/>
</dbReference>
<evidence type="ECO:0000259" key="4">
    <source>
        <dbReference type="PROSITE" id="PS50507"/>
    </source>
</evidence>
<keyword evidence="3" id="KW-0693">Viral RNA replication</keyword>
<dbReference type="Gene3D" id="3.30.70.270">
    <property type="match status" value="1"/>
</dbReference>
<proteinExistence type="predicted"/>
<evidence type="ECO:0000313" key="5">
    <source>
        <dbReference type="EMBL" id="APG78155.1"/>
    </source>
</evidence>
<evidence type="ECO:0000256" key="3">
    <source>
        <dbReference type="ARBA" id="ARBA00022953"/>
    </source>
</evidence>
<dbReference type="PROSITE" id="PS50507">
    <property type="entry name" value="RDRP_SSRNA_POS"/>
    <property type="match status" value="1"/>
</dbReference>
<dbReference type="GO" id="GO:0006351">
    <property type="term" value="P:DNA-templated transcription"/>
    <property type="evidence" value="ECO:0007669"/>
    <property type="project" value="InterPro"/>
</dbReference>
<reference evidence="5" key="1">
    <citation type="journal article" date="2016" name="Nature">
        <title>Redefining the invertebrate RNA virosphere.</title>
        <authorList>
            <person name="Shi M."/>
            <person name="Lin X.D."/>
            <person name="Tian J.H."/>
            <person name="Chen L.J."/>
            <person name="Chen X."/>
            <person name="Li C.X."/>
            <person name="Qin X.C."/>
            <person name="Li J."/>
            <person name="Cao J.P."/>
            <person name="Eden J.S."/>
            <person name="Buchmann J."/>
            <person name="Wang W."/>
            <person name="Xu J."/>
            <person name="Holmes E.C."/>
            <person name="Zhang Y.Z."/>
        </authorList>
    </citation>
    <scope>NUCLEOTIDE SEQUENCE</scope>
    <source>
        <strain evidence="5">Arthropodmix12819</strain>
    </source>
</reference>
<name>A0A1L3KLG2_9VIRU</name>
<dbReference type="InterPro" id="IPR007094">
    <property type="entry name" value="RNA-dir_pol_PSvirus"/>
</dbReference>
<evidence type="ECO:0000256" key="1">
    <source>
        <dbReference type="ARBA" id="ARBA00022679"/>
    </source>
</evidence>
<keyword evidence="2" id="KW-0548">Nucleotidyltransferase</keyword>
<dbReference type="Pfam" id="PF00680">
    <property type="entry name" value="RdRP_1"/>
    <property type="match status" value="1"/>
</dbReference>
<evidence type="ECO:0000256" key="2">
    <source>
        <dbReference type="ARBA" id="ARBA00022695"/>
    </source>
</evidence>
<dbReference type="EMBL" id="KX884045">
    <property type="protein sequence ID" value="APG78155.1"/>
    <property type="molecule type" value="Genomic_RNA"/>
</dbReference>
<organism evidence="5">
    <name type="scientific">Hubei partiti-like virus 2</name>
    <dbReference type="NCBI Taxonomy" id="1923026"/>
    <lineage>
        <taxon>Viruses</taxon>
        <taxon>Riboviria</taxon>
    </lineage>
</organism>
<dbReference type="GO" id="GO:0003968">
    <property type="term" value="F:RNA-directed RNA polymerase activity"/>
    <property type="evidence" value="ECO:0007669"/>
    <property type="project" value="InterPro"/>
</dbReference>
<dbReference type="InterPro" id="IPR001205">
    <property type="entry name" value="RNA-dir_pol_C"/>
</dbReference>